<proteinExistence type="predicted"/>
<dbReference type="RefSeq" id="WP_379852488.1">
    <property type="nucleotide sequence ID" value="NZ_JBHZPY010000012.1"/>
</dbReference>
<name>A0ABW6I8U8_9FLAO</name>
<accession>A0ABW6I8U8</accession>
<evidence type="ECO:0000313" key="2">
    <source>
        <dbReference type="Proteomes" id="UP001600107"/>
    </source>
</evidence>
<sequence length="299" mass="35489">MINIYWPVFKNLERQFVDLMFDIHIDDNQINVYSLKISDLILRAAIEIESISKDLYLINDGTKTQQIKYDEDAIKHLNQLWLLEKKVIIISSPNCYLTNRVIYPFVKNEKRTGTERLTYKWNNSYQNLKHDRGNSLNFANVKCLFEIMAALFTLNIYFKNEVFNFDVSSQGIDFPINLGSEIFSINLHGWFGYTGVYEYVKRNDFDECIYLTKMTNKSVDDHVRIQKEWHIRQNALINKHPKILKYMEKNKTEKLSFAKAHEVLGQDEYMKIFNQSQSKDFAEVWKKSQYEGVLNKNQI</sequence>
<gene>
    <name evidence="1" type="ORF">ACFX5F_13280</name>
</gene>
<dbReference type="EMBL" id="JBHZPY010000012">
    <property type="protein sequence ID" value="MFE3872195.1"/>
    <property type="molecule type" value="Genomic_DNA"/>
</dbReference>
<comment type="caution">
    <text evidence="1">The sequence shown here is derived from an EMBL/GenBank/DDBJ whole genome shotgun (WGS) entry which is preliminary data.</text>
</comment>
<evidence type="ECO:0000313" key="1">
    <source>
        <dbReference type="EMBL" id="MFE3872195.1"/>
    </source>
</evidence>
<keyword evidence="2" id="KW-1185">Reference proteome</keyword>
<dbReference type="Proteomes" id="UP001600107">
    <property type="component" value="Unassembled WGS sequence"/>
</dbReference>
<reference evidence="1 2" key="1">
    <citation type="submission" date="2024-06" db="EMBL/GenBank/DDBJ databases">
        <title>Flavobacterium spp. isolated from glacier.</title>
        <authorList>
            <person name="Han D."/>
        </authorList>
    </citation>
    <scope>NUCLEOTIDE SEQUENCE [LARGE SCALE GENOMIC DNA]</scope>
    <source>
        <strain evidence="1 2">ZS1P70</strain>
    </source>
</reference>
<organism evidence="1 2">
    <name type="scientific">Flavobacterium zhoui</name>
    <dbReference type="NCBI Taxonomy" id="3230414"/>
    <lineage>
        <taxon>Bacteria</taxon>
        <taxon>Pseudomonadati</taxon>
        <taxon>Bacteroidota</taxon>
        <taxon>Flavobacteriia</taxon>
        <taxon>Flavobacteriales</taxon>
        <taxon>Flavobacteriaceae</taxon>
        <taxon>Flavobacterium</taxon>
    </lineage>
</organism>
<protein>
    <submittedName>
        <fullName evidence="1">Uncharacterized protein</fullName>
    </submittedName>
</protein>